<dbReference type="AlphaFoldDB" id="A0A4U0US09"/>
<evidence type="ECO:0000256" key="1">
    <source>
        <dbReference type="SAM" id="MobiDB-lite"/>
    </source>
</evidence>
<feature type="compositionally biased region" description="Basic and acidic residues" evidence="1">
    <location>
        <begin position="120"/>
        <end position="141"/>
    </location>
</feature>
<protein>
    <recommendedName>
        <fullName evidence="4">Myb-like domain-containing protein</fullName>
    </recommendedName>
</protein>
<name>A0A4U0US09_9PEZI</name>
<dbReference type="OrthoDB" id="3929956at2759"/>
<evidence type="ECO:0000313" key="2">
    <source>
        <dbReference type="EMBL" id="TKA38724.1"/>
    </source>
</evidence>
<accession>A0A4U0US09</accession>
<reference evidence="2 3" key="1">
    <citation type="submission" date="2017-03" db="EMBL/GenBank/DDBJ databases">
        <title>Genomes of endolithic fungi from Antarctica.</title>
        <authorList>
            <person name="Coleine C."/>
            <person name="Masonjones S."/>
            <person name="Stajich J.E."/>
        </authorList>
    </citation>
    <scope>NUCLEOTIDE SEQUENCE [LARGE SCALE GENOMIC DNA]</scope>
    <source>
        <strain evidence="2 3">CCFEE 5311</strain>
    </source>
</reference>
<feature type="compositionally biased region" description="Acidic residues" evidence="1">
    <location>
        <begin position="204"/>
        <end position="220"/>
    </location>
</feature>
<evidence type="ECO:0008006" key="4">
    <source>
        <dbReference type="Google" id="ProtNLM"/>
    </source>
</evidence>
<gene>
    <name evidence="2" type="ORF">B0A54_08687</name>
</gene>
<proteinExistence type="predicted"/>
<comment type="caution">
    <text evidence="2">The sequence shown here is derived from an EMBL/GenBank/DDBJ whole genome shotgun (WGS) entry which is preliminary data.</text>
</comment>
<evidence type="ECO:0000313" key="3">
    <source>
        <dbReference type="Proteomes" id="UP000310066"/>
    </source>
</evidence>
<organism evidence="2 3">
    <name type="scientific">Friedmanniomyces endolithicus</name>
    <dbReference type="NCBI Taxonomy" id="329885"/>
    <lineage>
        <taxon>Eukaryota</taxon>
        <taxon>Fungi</taxon>
        <taxon>Dikarya</taxon>
        <taxon>Ascomycota</taxon>
        <taxon>Pezizomycotina</taxon>
        <taxon>Dothideomycetes</taxon>
        <taxon>Dothideomycetidae</taxon>
        <taxon>Mycosphaerellales</taxon>
        <taxon>Teratosphaeriaceae</taxon>
        <taxon>Friedmanniomyces</taxon>
    </lineage>
</organism>
<feature type="compositionally biased region" description="Basic residues" evidence="1">
    <location>
        <begin position="169"/>
        <end position="200"/>
    </location>
</feature>
<dbReference type="EMBL" id="NAJP01000043">
    <property type="protein sequence ID" value="TKA38724.1"/>
    <property type="molecule type" value="Genomic_DNA"/>
</dbReference>
<feature type="region of interest" description="Disordered" evidence="1">
    <location>
        <begin position="114"/>
        <end position="240"/>
    </location>
</feature>
<dbReference type="Proteomes" id="UP000310066">
    <property type="component" value="Unassembled WGS sequence"/>
</dbReference>
<sequence length="240" mass="25667">MAAIKLTAPQYKLLGAVVDTMKASFDWKAIATKMRHADAKKARDAWYGVRDKLTATVGADKSKSIDLAPAQEELLGFVIETMSASIDWETVAGKTGFPTPKKARDSWYPIRKKFTTSAGDGEKASPKKRKAAAEPDSEKSGTEAASAKKSKRAAGKKTADEDDEAAPAKKLKKAAPKKAALKKAAPKKAAAPKKGKKGKKAPTPEEDGEKAEEEEEEEEIAYDRSDAADAGSEPEVEMAT</sequence>